<feature type="region of interest" description="Disordered" evidence="1">
    <location>
        <begin position="1"/>
        <end position="42"/>
    </location>
</feature>
<dbReference type="RefSeq" id="WP_092703469.1">
    <property type="nucleotide sequence ID" value="NZ_FNFC01000012.1"/>
</dbReference>
<dbReference type="OrthoDB" id="197849at2157"/>
<evidence type="ECO:0000256" key="1">
    <source>
        <dbReference type="SAM" id="MobiDB-lite"/>
    </source>
</evidence>
<dbReference type="AlphaFoldDB" id="A0A1G8XPL4"/>
<protein>
    <submittedName>
        <fullName evidence="2">Uncharacterized protein</fullName>
    </submittedName>
</protein>
<dbReference type="EMBL" id="FNFC01000012">
    <property type="protein sequence ID" value="SDJ92521.1"/>
    <property type="molecule type" value="Genomic_DNA"/>
</dbReference>
<accession>A0A1G8XPL4</accession>
<keyword evidence="3" id="KW-1185">Reference proteome</keyword>
<proteinExistence type="predicted"/>
<organism evidence="2 3">
    <name type="scientific">Halovenus aranensis</name>
    <dbReference type="NCBI Taxonomy" id="890420"/>
    <lineage>
        <taxon>Archaea</taxon>
        <taxon>Methanobacteriati</taxon>
        <taxon>Methanobacteriota</taxon>
        <taxon>Stenosarchaea group</taxon>
        <taxon>Halobacteria</taxon>
        <taxon>Halobacteriales</taxon>
        <taxon>Haloarculaceae</taxon>
        <taxon>Halovenus</taxon>
    </lineage>
</organism>
<gene>
    <name evidence="2" type="ORF">SAMN05216226_11212</name>
</gene>
<feature type="compositionally biased region" description="Basic and acidic residues" evidence="1">
    <location>
        <begin position="1"/>
        <end position="41"/>
    </location>
</feature>
<name>A0A1G8XPL4_9EURY</name>
<sequence length="197" mass="22024">MTDDRQGRDKQAIDAENRQRERDLATELERGDQPEPPREDGTLGEIETALESVSFPATGSAVVAAVGDREVESATDSYSVEELVPDEERFDSPAAVTVHLLWPTVAAATKQVLEAIKTVPHAELPWSRRKAYEKTFKELNDVDADDDNEGIGAISDWIVEYSHEREQLPGSRAVRRQAATFCRENGYQVRVDEWLGI</sequence>
<evidence type="ECO:0000313" key="2">
    <source>
        <dbReference type="EMBL" id="SDJ92521.1"/>
    </source>
</evidence>
<evidence type="ECO:0000313" key="3">
    <source>
        <dbReference type="Proteomes" id="UP000198856"/>
    </source>
</evidence>
<reference evidence="2 3" key="1">
    <citation type="submission" date="2016-10" db="EMBL/GenBank/DDBJ databases">
        <authorList>
            <person name="de Groot N.N."/>
        </authorList>
    </citation>
    <scope>NUCLEOTIDE SEQUENCE [LARGE SCALE GENOMIC DNA]</scope>
    <source>
        <strain evidence="2 3">IBRC-M10015</strain>
    </source>
</reference>
<dbReference type="Proteomes" id="UP000198856">
    <property type="component" value="Unassembled WGS sequence"/>
</dbReference>